<dbReference type="PANTHER" id="PTHR30466:SF1">
    <property type="entry name" value="FMN REDUCTASE (NADH) RUTF"/>
    <property type="match status" value="1"/>
</dbReference>
<name>A0A0R3C4C8_9BRAD</name>
<dbReference type="Gene3D" id="2.30.110.10">
    <property type="entry name" value="Electron Transport, Fmn-binding Protein, Chain A"/>
    <property type="match status" value="1"/>
</dbReference>
<evidence type="ECO:0000313" key="4">
    <source>
        <dbReference type="Proteomes" id="UP000051380"/>
    </source>
</evidence>
<dbReference type="PANTHER" id="PTHR30466">
    <property type="entry name" value="FLAVIN REDUCTASE"/>
    <property type="match status" value="1"/>
</dbReference>
<dbReference type="InterPro" id="IPR050268">
    <property type="entry name" value="NADH-dep_flavin_reductase"/>
</dbReference>
<dbReference type="Pfam" id="PF01613">
    <property type="entry name" value="Flavin_Reduct"/>
    <property type="match status" value="1"/>
</dbReference>
<dbReference type="SUPFAM" id="SSF50475">
    <property type="entry name" value="FMN-binding split barrel"/>
    <property type="match status" value="1"/>
</dbReference>
<dbReference type="InterPro" id="IPR012349">
    <property type="entry name" value="Split_barrel_FMN-bd"/>
</dbReference>
<dbReference type="AlphaFoldDB" id="A0A0R3C4C8"/>
<organism evidence="3 4">
    <name type="scientific">Bradyrhizobium yuanmingense</name>
    <dbReference type="NCBI Taxonomy" id="108015"/>
    <lineage>
        <taxon>Bacteria</taxon>
        <taxon>Pseudomonadati</taxon>
        <taxon>Pseudomonadota</taxon>
        <taxon>Alphaproteobacteria</taxon>
        <taxon>Hyphomicrobiales</taxon>
        <taxon>Nitrobacteraceae</taxon>
        <taxon>Bradyrhizobium</taxon>
    </lineage>
</organism>
<dbReference type="GO" id="GO:0006208">
    <property type="term" value="P:pyrimidine nucleobase catabolic process"/>
    <property type="evidence" value="ECO:0007669"/>
    <property type="project" value="TreeGrafter"/>
</dbReference>
<dbReference type="Proteomes" id="UP000051380">
    <property type="component" value="Unassembled WGS sequence"/>
</dbReference>
<dbReference type="InterPro" id="IPR002563">
    <property type="entry name" value="Flavin_Rdtase-like_dom"/>
</dbReference>
<gene>
    <name evidence="3" type="ORF">AOQ72_01280</name>
</gene>
<proteinExistence type="predicted"/>
<evidence type="ECO:0000256" key="1">
    <source>
        <dbReference type="ARBA" id="ARBA00023002"/>
    </source>
</evidence>
<dbReference type="STRING" id="108015.GA0061099_1009257"/>
<dbReference type="RefSeq" id="WP_057030018.1">
    <property type="nucleotide sequence ID" value="NZ_LJYF01000040.1"/>
</dbReference>
<reference evidence="3 4" key="1">
    <citation type="submission" date="2015-09" db="EMBL/GenBank/DDBJ databases">
        <title>Draft Genome Sequence of the Strain BR 3267 (Bradyrhizobium yuanmingense) recommended as inoculant for cowpea in Brazil.</title>
        <authorList>
            <person name="Simoes-Araujo J.L."/>
            <person name="Zilli J.E."/>
        </authorList>
    </citation>
    <scope>NUCLEOTIDE SEQUENCE [LARGE SCALE GENOMIC DNA]</scope>
    <source>
        <strain evidence="3 4">BR3267</strain>
    </source>
</reference>
<keyword evidence="1" id="KW-0560">Oxidoreductase</keyword>
<dbReference type="GO" id="GO:0010181">
    <property type="term" value="F:FMN binding"/>
    <property type="evidence" value="ECO:0007669"/>
    <property type="project" value="InterPro"/>
</dbReference>
<sequence length="175" mass="18759">MGHHAEPAGFRAAASRFATGITVVATVDEDGAPLGMTANSFTTVSANPPTVLVSLMHGRTWQAVARSGVYSVNVLHAEDAAICAHFAGRPLLRDAPPLVARQGFFVLPQAIAQFACDVVQSIDIADHTLFIGEVRWCRHNEGTPLAFYASRLRRGVGMEISSANRVAYPGDGWWT</sequence>
<dbReference type="EMBL" id="LJYF01000040">
    <property type="protein sequence ID" value="KRP89038.1"/>
    <property type="molecule type" value="Genomic_DNA"/>
</dbReference>
<dbReference type="OrthoDB" id="9792858at2"/>
<accession>A0A0R3C4C8</accession>
<dbReference type="SMART" id="SM00903">
    <property type="entry name" value="Flavin_Reduct"/>
    <property type="match status" value="1"/>
</dbReference>
<protein>
    <submittedName>
        <fullName evidence="3">Flavin oxidoreductase</fullName>
    </submittedName>
</protein>
<dbReference type="GO" id="GO:0042602">
    <property type="term" value="F:riboflavin reductase (NADPH) activity"/>
    <property type="evidence" value="ECO:0007669"/>
    <property type="project" value="TreeGrafter"/>
</dbReference>
<comment type="caution">
    <text evidence="3">The sequence shown here is derived from an EMBL/GenBank/DDBJ whole genome shotgun (WGS) entry which is preliminary data.</text>
</comment>
<evidence type="ECO:0000313" key="3">
    <source>
        <dbReference type="EMBL" id="KRP89038.1"/>
    </source>
</evidence>
<feature type="domain" description="Flavin reductase like" evidence="2">
    <location>
        <begin position="14"/>
        <end position="154"/>
    </location>
</feature>
<evidence type="ECO:0000259" key="2">
    <source>
        <dbReference type="SMART" id="SM00903"/>
    </source>
</evidence>